<comment type="caution">
    <text evidence="1">The sequence shown here is derived from an EMBL/GenBank/DDBJ whole genome shotgun (WGS) entry which is preliminary data.</text>
</comment>
<evidence type="ECO:0000313" key="1">
    <source>
        <dbReference type="EMBL" id="MBM9509975.1"/>
    </source>
</evidence>
<dbReference type="RefSeq" id="WP_205363560.1">
    <property type="nucleotide sequence ID" value="NZ_JADKYB010000030.1"/>
</dbReference>
<keyword evidence="2" id="KW-1185">Reference proteome</keyword>
<dbReference type="EMBL" id="JADKYB010000030">
    <property type="protein sequence ID" value="MBM9509975.1"/>
    <property type="molecule type" value="Genomic_DNA"/>
</dbReference>
<gene>
    <name evidence="1" type="ORF">ITX44_36555</name>
</gene>
<accession>A0ABS2U651</accession>
<reference evidence="1 2" key="1">
    <citation type="submission" date="2021-01" db="EMBL/GenBank/DDBJ databases">
        <title>Streptomyces acididurans sp. nov., isolated from a peat swamp forest soil.</title>
        <authorList>
            <person name="Chantavorakit T."/>
            <person name="Duangmal K."/>
        </authorList>
    </citation>
    <scope>NUCLEOTIDE SEQUENCE [LARGE SCALE GENOMIC DNA]</scope>
    <source>
        <strain evidence="1 2">KK5PA1</strain>
    </source>
</reference>
<organism evidence="1 2">
    <name type="scientific">Actinacidiphila acididurans</name>
    <dbReference type="NCBI Taxonomy" id="2784346"/>
    <lineage>
        <taxon>Bacteria</taxon>
        <taxon>Bacillati</taxon>
        <taxon>Actinomycetota</taxon>
        <taxon>Actinomycetes</taxon>
        <taxon>Kitasatosporales</taxon>
        <taxon>Streptomycetaceae</taxon>
        <taxon>Actinacidiphila</taxon>
    </lineage>
</organism>
<proteinExistence type="predicted"/>
<evidence type="ECO:0000313" key="2">
    <source>
        <dbReference type="Proteomes" id="UP000749040"/>
    </source>
</evidence>
<name>A0ABS2U651_9ACTN</name>
<sequence length="122" mass="13308">MPKPTQTRVFVVSTIGSTPDEPRSERIEAAYYQQEGDFTVFKDVAHEPVHSVRNQHLISVTRADGADPVTASLLELAATAREKGRAHGVITWETSNQPGGRVYRAGLDVTMVLTGESASETR</sequence>
<dbReference type="Proteomes" id="UP000749040">
    <property type="component" value="Unassembled WGS sequence"/>
</dbReference>
<protein>
    <submittedName>
        <fullName evidence="1">Uncharacterized protein</fullName>
    </submittedName>
</protein>